<dbReference type="RefSeq" id="XP_024357244.1">
    <property type="nucleotide sequence ID" value="XM_024501476.2"/>
</dbReference>
<dbReference type="InterPro" id="IPR001217">
    <property type="entry name" value="STAT"/>
</dbReference>
<dbReference type="Gramene" id="Pp3c20_21160V3.2">
    <property type="protein sequence ID" value="Pp3c20_21160V3.2"/>
    <property type="gene ID" value="Pp3c20_21160"/>
</dbReference>
<dbReference type="GO" id="GO:0000978">
    <property type="term" value="F:RNA polymerase II cis-regulatory region sequence-specific DNA binding"/>
    <property type="evidence" value="ECO:0000318"/>
    <property type="project" value="GO_Central"/>
</dbReference>
<feature type="domain" description="SH2" evidence="3">
    <location>
        <begin position="677"/>
        <end position="761"/>
    </location>
</feature>
<organism evidence="4">
    <name type="scientific">Physcomitrium patens</name>
    <name type="common">Spreading-leaved earth moss</name>
    <name type="synonym">Physcomitrella patens</name>
    <dbReference type="NCBI Taxonomy" id="3218"/>
    <lineage>
        <taxon>Eukaryota</taxon>
        <taxon>Viridiplantae</taxon>
        <taxon>Streptophyta</taxon>
        <taxon>Embryophyta</taxon>
        <taxon>Bryophyta</taxon>
        <taxon>Bryophytina</taxon>
        <taxon>Bryopsida</taxon>
        <taxon>Funariidae</taxon>
        <taxon>Funariales</taxon>
        <taxon>Funariaceae</taxon>
        <taxon>Physcomitrium</taxon>
    </lineage>
</organism>
<gene>
    <name evidence="5" type="primary">LOC112273091</name>
    <name evidence="4" type="ORF">PHYPA_025402</name>
</gene>
<dbReference type="GO" id="GO:0007165">
    <property type="term" value="P:signal transduction"/>
    <property type="evidence" value="ECO:0007669"/>
    <property type="project" value="InterPro"/>
</dbReference>
<evidence type="ECO:0000313" key="4">
    <source>
        <dbReference type="EMBL" id="PNR33458.1"/>
    </source>
</evidence>
<dbReference type="EnsemblPlants" id="Pp3c20_21160V3.1">
    <property type="protein sequence ID" value="Pp3c20_21160V3.1"/>
    <property type="gene ID" value="Pp3c20_21160"/>
</dbReference>
<evidence type="ECO:0000313" key="6">
    <source>
        <dbReference type="Proteomes" id="UP000006727"/>
    </source>
</evidence>
<dbReference type="EnsemblPlants" id="Pp3c20_21160V3.4">
    <property type="protein sequence ID" value="Pp3c20_21160V3.4"/>
    <property type="gene ID" value="Pp3c20_21160"/>
</dbReference>
<dbReference type="Proteomes" id="UP000006727">
    <property type="component" value="Chromosome 20"/>
</dbReference>
<dbReference type="GO" id="GO:0005634">
    <property type="term" value="C:nucleus"/>
    <property type="evidence" value="ECO:0000318"/>
    <property type="project" value="GO_Central"/>
</dbReference>
<reference evidence="4 6" key="1">
    <citation type="journal article" date="2008" name="Science">
        <title>The Physcomitrella genome reveals evolutionary insights into the conquest of land by plants.</title>
        <authorList>
            <person name="Rensing S."/>
            <person name="Lang D."/>
            <person name="Zimmer A."/>
            <person name="Terry A."/>
            <person name="Salamov A."/>
            <person name="Shapiro H."/>
            <person name="Nishiyama T."/>
            <person name="Perroud P.-F."/>
            <person name="Lindquist E."/>
            <person name="Kamisugi Y."/>
            <person name="Tanahashi T."/>
            <person name="Sakakibara K."/>
            <person name="Fujita T."/>
            <person name="Oishi K."/>
            <person name="Shin-I T."/>
            <person name="Kuroki Y."/>
            <person name="Toyoda A."/>
            <person name="Suzuki Y."/>
            <person name="Hashimoto A."/>
            <person name="Yamaguchi K."/>
            <person name="Sugano A."/>
            <person name="Kohara Y."/>
            <person name="Fujiyama A."/>
            <person name="Anterola A."/>
            <person name="Aoki S."/>
            <person name="Ashton N."/>
            <person name="Barbazuk W.B."/>
            <person name="Barker E."/>
            <person name="Bennetzen J."/>
            <person name="Bezanilla M."/>
            <person name="Blankenship R."/>
            <person name="Cho S.H."/>
            <person name="Dutcher S."/>
            <person name="Estelle M."/>
            <person name="Fawcett J.A."/>
            <person name="Gundlach H."/>
            <person name="Hanada K."/>
            <person name="Heyl A."/>
            <person name="Hicks K.A."/>
            <person name="Hugh J."/>
            <person name="Lohr M."/>
            <person name="Mayer K."/>
            <person name="Melkozernov A."/>
            <person name="Murata T."/>
            <person name="Nelson D."/>
            <person name="Pils B."/>
            <person name="Prigge M."/>
            <person name="Reiss B."/>
            <person name="Renner T."/>
            <person name="Rombauts S."/>
            <person name="Rushton P."/>
            <person name="Sanderfoot A."/>
            <person name="Schween G."/>
            <person name="Shiu S.-H."/>
            <person name="Stueber K."/>
            <person name="Theodoulou F.L."/>
            <person name="Tu H."/>
            <person name="Van de Peer Y."/>
            <person name="Verrier P.J."/>
            <person name="Waters E."/>
            <person name="Wood A."/>
            <person name="Yang L."/>
            <person name="Cove D."/>
            <person name="Cuming A."/>
            <person name="Hasebe M."/>
            <person name="Lucas S."/>
            <person name="Mishler D.B."/>
            <person name="Reski R."/>
            <person name="Grigoriev I."/>
            <person name="Quatrano R.S."/>
            <person name="Boore J.L."/>
        </authorList>
    </citation>
    <scope>NUCLEOTIDE SEQUENCE [LARGE SCALE GENOMIC DNA]</scope>
    <source>
        <strain evidence="5 6">cv. Gransden 2004</strain>
    </source>
</reference>
<dbReference type="FunCoup" id="A0A2K1IW19">
    <property type="interactions" value="1345"/>
</dbReference>
<evidence type="ECO:0000313" key="5">
    <source>
        <dbReference type="EnsemblPlants" id="Pp3c20_21160V3.1"/>
    </source>
</evidence>
<dbReference type="SUPFAM" id="SSF55550">
    <property type="entry name" value="SH2 domain"/>
    <property type="match status" value="1"/>
</dbReference>
<dbReference type="PaxDb" id="3218-PP1S40_125V6.1"/>
<dbReference type="GeneID" id="112273091"/>
<dbReference type="GO" id="GO:0006357">
    <property type="term" value="P:regulation of transcription by RNA polymerase II"/>
    <property type="evidence" value="ECO:0000318"/>
    <property type="project" value="GO_Central"/>
</dbReference>
<dbReference type="SUPFAM" id="SSF49899">
    <property type="entry name" value="Concanavalin A-like lectins/glucanases"/>
    <property type="match status" value="1"/>
</dbReference>
<accession>A0A2K1IW19</accession>
<keyword evidence="1 2" id="KW-0727">SH2 domain</keyword>
<dbReference type="PANTHER" id="PTHR11801">
    <property type="entry name" value="SIGNAL TRANSDUCER AND ACTIVATOR OF TRANSCRIPTION"/>
    <property type="match status" value="1"/>
</dbReference>
<dbReference type="PROSITE" id="PS50001">
    <property type="entry name" value="SH2"/>
    <property type="match status" value="1"/>
</dbReference>
<dbReference type="Gramene" id="Pp3c20_21160V3.3">
    <property type="protein sequence ID" value="Pp3c20_21160V3.3"/>
    <property type="gene ID" value="Pp3c20_21160"/>
</dbReference>
<evidence type="ECO:0000256" key="2">
    <source>
        <dbReference type="PROSITE-ProRule" id="PRU00191"/>
    </source>
</evidence>
<evidence type="ECO:0000259" key="3">
    <source>
        <dbReference type="PROSITE" id="PS50001"/>
    </source>
</evidence>
<dbReference type="AlphaFoldDB" id="A0A2K1IW19"/>
<protein>
    <recommendedName>
        <fullName evidence="3">SH2 domain-containing protein</fullName>
    </recommendedName>
</protein>
<reference evidence="5" key="3">
    <citation type="submission" date="2020-12" db="UniProtKB">
        <authorList>
            <consortium name="EnsemblPlants"/>
        </authorList>
    </citation>
    <scope>IDENTIFICATION</scope>
</reference>
<proteinExistence type="predicted"/>
<dbReference type="OMA" id="RVSGCQD"/>
<dbReference type="OrthoDB" id="10263919at2759"/>
<dbReference type="KEGG" id="ppp:112273091"/>
<dbReference type="Gene3D" id="3.30.505.10">
    <property type="entry name" value="SH2 domain"/>
    <property type="match status" value="1"/>
</dbReference>
<sequence length="799" mass="87629">MASSGRKVGAIFGDDDYLSLEKISVRLEKECLNEEGTFTLCFWVYLLKCSKTGVLIRQGRSEAGSKVPFLTIEEDRKLTLHPLPPPVEDGTSTREEAIIVVADQPCAMEKWVHIGCEIGPDIARLHLNGGVVGERKINHSDANQGFGGDLNTVLLSGGDDNTDCNSVQGYAHYVRVLPQPTVTNHYVKNPPLELSLDGSTGASDDHEVEEGGDGVWSVVGGKASCRRNFALDVALLDALGRSIHKEMELVALLVYADSGSPVEKPKDDAEAPLLTTFDGVEFPSTERPIKLIHGRASFKLKISQLSSKCDNRLFRVCFDSPSMPHYPFLRAFSRPIRCVSRNRNHRTPAGAWKQKPNNPPFPLDGTISPSSKDMISGESHLGNNDAHCNGTLHSGGGVHVSPYLPGQPPLKRARYQEKVPIGAVYIETSTDRMGVAGNGELKASFSGTFQRSLLPTSPSLGGTFGSPIYGHLPPNGPVCKSPTPLDSNGSLDILNKQDVIKGSSPLEGAGTEVTPNPKSGATGFSDLLVFKYCLENITCRAAFLKTVITVRNDLDLADFAGKVSHFTGCRHNGYQILMGKNLLRDGNEMWKIMSADSRPVSWSIVVKHIEKSFMKISGCDRRSFSFKDKEFLHQIAKCGEYTSREEFDRLWQWIYPTAVALSSPQLQSTWECKDPKWIEGMVSRDEAETLLKTDEAMSTPGTFLLRFANSRMWPHPDAGALVVSYVGNDRRIHHKLLTLDVESGARYGVGETLLKPLSEMLLLQPELSQLCRVLNSQAMQTTADPKEEAFISEGMDTVP</sequence>
<dbReference type="InterPro" id="IPR000980">
    <property type="entry name" value="SH2"/>
</dbReference>
<dbReference type="InterPro" id="IPR013320">
    <property type="entry name" value="ConA-like_dom_sf"/>
</dbReference>
<name>A0A2K1IW19_PHYPA</name>
<dbReference type="EnsemblPlants" id="Pp3c20_21160V3.3">
    <property type="protein sequence ID" value="Pp3c20_21160V3.3"/>
    <property type="gene ID" value="Pp3c20_21160"/>
</dbReference>
<dbReference type="EMBL" id="ABEU02000020">
    <property type="protein sequence ID" value="PNR33458.1"/>
    <property type="molecule type" value="Genomic_DNA"/>
</dbReference>
<reference evidence="4 6" key="2">
    <citation type="journal article" date="2018" name="Plant J.">
        <title>The Physcomitrella patens chromosome-scale assembly reveals moss genome structure and evolution.</title>
        <authorList>
            <person name="Lang D."/>
            <person name="Ullrich K.K."/>
            <person name="Murat F."/>
            <person name="Fuchs J."/>
            <person name="Jenkins J."/>
            <person name="Haas F.B."/>
            <person name="Piednoel M."/>
            <person name="Gundlach H."/>
            <person name="Van Bel M."/>
            <person name="Meyberg R."/>
            <person name="Vives C."/>
            <person name="Morata J."/>
            <person name="Symeonidi A."/>
            <person name="Hiss M."/>
            <person name="Muchero W."/>
            <person name="Kamisugi Y."/>
            <person name="Saleh O."/>
            <person name="Blanc G."/>
            <person name="Decker E.L."/>
            <person name="van Gessel N."/>
            <person name="Grimwood J."/>
            <person name="Hayes R.D."/>
            <person name="Graham S.W."/>
            <person name="Gunter L.E."/>
            <person name="McDaniel S.F."/>
            <person name="Hoernstein S.N.W."/>
            <person name="Larsson A."/>
            <person name="Li F.W."/>
            <person name="Perroud P.F."/>
            <person name="Phillips J."/>
            <person name="Ranjan P."/>
            <person name="Rokshar D.S."/>
            <person name="Rothfels C.J."/>
            <person name="Schneider L."/>
            <person name="Shu S."/>
            <person name="Stevenson D.W."/>
            <person name="Thummler F."/>
            <person name="Tillich M."/>
            <person name="Villarreal Aguilar J.C."/>
            <person name="Widiez T."/>
            <person name="Wong G.K."/>
            <person name="Wymore A."/>
            <person name="Zhang Y."/>
            <person name="Zimmer A.D."/>
            <person name="Quatrano R.S."/>
            <person name="Mayer K.F.X."/>
            <person name="Goodstein D."/>
            <person name="Casacuberta J.M."/>
            <person name="Vandepoele K."/>
            <person name="Reski R."/>
            <person name="Cuming A.C."/>
            <person name="Tuskan G.A."/>
            <person name="Maumus F."/>
            <person name="Salse J."/>
            <person name="Schmutz J."/>
            <person name="Rensing S.A."/>
        </authorList>
    </citation>
    <scope>NUCLEOTIDE SEQUENCE [LARGE SCALE GENOMIC DNA]</scope>
    <source>
        <strain evidence="5 6">cv. Gransden 2004</strain>
    </source>
</reference>
<keyword evidence="6" id="KW-1185">Reference proteome</keyword>
<dbReference type="Gramene" id="Pp3c20_21160V3.4">
    <property type="protein sequence ID" value="Pp3c20_21160V3.4"/>
    <property type="gene ID" value="Pp3c20_21160"/>
</dbReference>
<dbReference type="EnsemblPlants" id="Pp3c20_21160V3.2">
    <property type="protein sequence ID" value="Pp3c20_21160V3.2"/>
    <property type="gene ID" value="Pp3c20_21160"/>
</dbReference>
<dbReference type="GO" id="GO:0000981">
    <property type="term" value="F:DNA-binding transcription factor activity, RNA polymerase II-specific"/>
    <property type="evidence" value="ECO:0000318"/>
    <property type="project" value="GO_Central"/>
</dbReference>
<dbReference type="Gramene" id="Pp3c20_21160V3.1">
    <property type="protein sequence ID" value="Pp3c20_21160V3.1"/>
    <property type="gene ID" value="Pp3c20_21160"/>
</dbReference>
<dbReference type="GO" id="GO:0005737">
    <property type="term" value="C:cytoplasm"/>
    <property type="evidence" value="ECO:0000318"/>
    <property type="project" value="GO_Central"/>
</dbReference>
<dbReference type="InterPro" id="IPR036860">
    <property type="entry name" value="SH2_dom_sf"/>
</dbReference>
<evidence type="ECO:0000256" key="1">
    <source>
        <dbReference type="ARBA" id="ARBA00022999"/>
    </source>
</evidence>